<keyword evidence="1" id="KW-0812">Transmembrane</keyword>
<evidence type="ECO:0000256" key="1">
    <source>
        <dbReference type="SAM" id="Phobius"/>
    </source>
</evidence>
<accession>A0A081DAE0</accession>
<gene>
    <name evidence="2" type="ORF">JCM19296_1483</name>
</gene>
<name>A0A081DAE0_NONUL</name>
<keyword evidence="1" id="KW-1133">Transmembrane helix</keyword>
<dbReference type="Proteomes" id="UP000028980">
    <property type="component" value="Unassembled WGS sequence"/>
</dbReference>
<comment type="caution">
    <text evidence="2">The sequence shown here is derived from an EMBL/GenBank/DDBJ whole genome shotgun (WGS) entry which is preliminary data.</text>
</comment>
<sequence>MEDIKQLDWDLMLLLNDWGGNDTVDLIFNIITYKFYAIPLYLYLFYVLFKKLNKKN</sequence>
<organism evidence="2 3">
    <name type="scientific">Nonlabens ulvanivorans</name>
    <name type="common">Persicivirga ulvanivorans</name>
    <dbReference type="NCBI Taxonomy" id="906888"/>
    <lineage>
        <taxon>Bacteria</taxon>
        <taxon>Pseudomonadati</taxon>
        <taxon>Bacteroidota</taxon>
        <taxon>Flavobacteriia</taxon>
        <taxon>Flavobacteriales</taxon>
        <taxon>Flavobacteriaceae</taxon>
        <taxon>Nonlabens</taxon>
    </lineage>
</organism>
<keyword evidence="1" id="KW-0472">Membrane</keyword>
<dbReference type="AlphaFoldDB" id="A0A081DAE0"/>
<feature type="transmembrane region" description="Helical" evidence="1">
    <location>
        <begin position="26"/>
        <end position="49"/>
    </location>
</feature>
<evidence type="ECO:0000313" key="2">
    <source>
        <dbReference type="EMBL" id="GAK75886.1"/>
    </source>
</evidence>
<proteinExistence type="predicted"/>
<evidence type="ECO:0000313" key="3">
    <source>
        <dbReference type="Proteomes" id="UP000028980"/>
    </source>
</evidence>
<dbReference type="EMBL" id="BBLG01000003">
    <property type="protein sequence ID" value="GAK75886.1"/>
    <property type="molecule type" value="Genomic_DNA"/>
</dbReference>
<protein>
    <submittedName>
        <fullName evidence="2">Uncharacterized protein</fullName>
    </submittedName>
</protein>
<reference evidence="2 3" key="1">
    <citation type="journal article" date="2014" name="Genome Announc.">
        <title>Draft Genome Sequences of Marine Flavobacterium Nonlabens Strains NR17, NR24, NR27, NR32, NR33, and Ara13.</title>
        <authorList>
            <person name="Nakanishi M."/>
            <person name="Meirelles P."/>
            <person name="Suzuki R."/>
            <person name="Takatani N."/>
            <person name="Mino S."/>
            <person name="Suda W."/>
            <person name="Oshima K."/>
            <person name="Hattori M."/>
            <person name="Ohkuma M."/>
            <person name="Hosokawa M."/>
            <person name="Miyashita K."/>
            <person name="Thompson F.L."/>
            <person name="Niwa A."/>
            <person name="Sawabe T."/>
            <person name="Sawabe T."/>
        </authorList>
    </citation>
    <scope>NUCLEOTIDE SEQUENCE [LARGE SCALE GENOMIC DNA]</scope>
    <source>
        <strain evidence="3">JCM19296</strain>
    </source>
</reference>